<dbReference type="InterPro" id="IPR038232">
    <property type="entry name" value="PknH-like_Extracell_sf"/>
</dbReference>
<gene>
    <name evidence="1" type="ORF">K7862_22120</name>
</gene>
<evidence type="ECO:0008006" key="3">
    <source>
        <dbReference type="Google" id="ProtNLM"/>
    </source>
</evidence>
<comment type="caution">
    <text evidence="1">The sequence shown here is derived from an EMBL/GenBank/DDBJ whole genome shotgun (WGS) entry which is preliminary data.</text>
</comment>
<reference evidence="1 2" key="1">
    <citation type="submission" date="2021-08" db="EMBL/GenBank/DDBJ databases">
        <title>WGS of actinomycetes from Thailand.</title>
        <authorList>
            <person name="Thawai C."/>
        </authorList>
    </citation>
    <scope>NUCLEOTIDE SEQUENCE [LARGE SCALE GENOMIC DNA]</scope>
    <source>
        <strain evidence="1 2">PLK6-54</strain>
    </source>
</reference>
<proteinExistence type="predicted"/>
<dbReference type="RefSeq" id="WP_222965201.1">
    <property type="nucleotide sequence ID" value="NZ_JAINZZ010000029.1"/>
</dbReference>
<name>A0ABS7QAV0_9ACTN</name>
<dbReference type="Gene3D" id="3.40.1000.70">
    <property type="entry name" value="PknH-like extracellular domain"/>
    <property type="match status" value="1"/>
</dbReference>
<evidence type="ECO:0000313" key="2">
    <source>
        <dbReference type="Proteomes" id="UP000778578"/>
    </source>
</evidence>
<dbReference type="EMBL" id="JAINZZ010000029">
    <property type="protein sequence ID" value="MBY8880310.1"/>
    <property type="molecule type" value="Genomic_DNA"/>
</dbReference>
<dbReference type="Proteomes" id="UP000778578">
    <property type="component" value="Unassembled WGS sequence"/>
</dbReference>
<sequence length="211" mass="22367">MLSGSKVLSRQELNRLLLGEHELAGYDIGYIGDRNTPAPVVAPSSLPRVTPADCRSVYEGTEGLSAYPYSATVAESAEPTGPQDHQRVTFTLLSYTPATAPKVFTDLRAALPACASSTIHPSAGGTSDSPDFAHPRNVSSPHLGDDAISFRLTEVLPKSEFSASISLDMRVLLVREGSTVVVFTAESDSDPGKPATMPNAVVTAQLAKFRH</sequence>
<evidence type="ECO:0000313" key="1">
    <source>
        <dbReference type="EMBL" id="MBY8880310.1"/>
    </source>
</evidence>
<organism evidence="1 2">
    <name type="scientific">Actinacidiphila acidipaludis</name>
    <dbReference type="NCBI Taxonomy" id="2873382"/>
    <lineage>
        <taxon>Bacteria</taxon>
        <taxon>Bacillati</taxon>
        <taxon>Actinomycetota</taxon>
        <taxon>Actinomycetes</taxon>
        <taxon>Kitasatosporales</taxon>
        <taxon>Streptomycetaceae</taxon>
        <taxon>Actinacidiphila</taxon>
    </lineage>
</organism>
<keyword evidence="2" id="KW-1185">Reference proteome</keyword>
<accession>A0ABS7QAV0</accession>
<protein>
    <recommendedName>
        <fullName evidence="3">Lipoprotein LpqN</fullName>
    </recommendedName>
</protein>